<feature type="region of interest" description="Disordered" evidence="1">
    <location>
        <begin position="1"/>
        <end position="44"/>
    </location>
</feature>
<dbReference type="OrthoDB" id="9976382at2759"/>
<evidence type="ECO:0000256" key="1">
    <source>
        <dbReference type="SAM" id="MobiDB-lite"/>
    </source>
</evidence>
<comment type="caution">
    <text evidence="2">The sequence shown here is derived from an EMBL/GenBank/DDBJ whole genome shotgun (WGS) entry which is preliminary data.</text>
</comment>
<dbReference type="InterPro" id="IPR053055">
    <property type="entry name" value="VPS17"/>
</dbReference>
<dbReference type="GO" id="GO:0005829">
    <property type="term" value="C:cytosol"/>
    <property type="evidence" value="ECO:0007669"/>
    <property type="project" value="GOC"/>
</dbReference>
<dbReference type="AlphaFoldDB" id="A0A4Z0A1P3"/>
<feature type="region of interest" description="Disordered" evidence="1">
    <location>
        <begin position="133"/>
        <end position="153"/>
    </location>
</feature>
<accession>A0A4Z0A1P3</accession>
<dbReference type="EMBL" id="SFCI01000467">
    <property type="protein sequence ID" value="TFY79628.1"/>
    <property type="molecule type" value="Genomic_DNA"/>
</dbReference>
<dbReference type="PANTHER" id="PTHR47433">
    <property type="entry name" value="VACUOLAR PROTEIN SORTING-ASSOCIATED PROTEIN 17"/>
    <property type="match status" value="1"/>
</dbReference>
<dbReference type="Gene3D" id="3.30.1520.10">
    <property type="entry name" value="Phox-like domain"/>
    <property type="match status" value="1"/>
</dbReference>
<evidence type="ECO:0000313" key="3">
    <source>
        <dbReference type="Proteomes" id="UP000298061"/>
    </source>
</evidence>
<evidence type="ECO:0000313" key="2">
    <source>
        <dbReference type="EMBL" id="TFY79628.1"/>
    </source>
</evidence>
<sequence>MLYDPLGSGGFGDGDETPPWPTTPHQPNSPIPGNLRRAPSPLPQGVVADRLSAEVNPFEREPQIYGQPEPGLISPRTNFGANGTHYEKPEPYLKLILAQTNLSNFTGTTYRNVSRSYVEFQQLADALIANNPQTLASPPLPLAQTSAPTDEEDDRLVKIMLQR</sequence>
<gene>
    <name evidence="2" type="ORF">EWM64_g4384</name>
</gene>
<dbReference type="PANTHER" id="PTHR47433:SF1">
    <property type="entry name" value="VACUOLAR PROTEIN SORTING-ASSOCIATED PROTEIN 17"/>
    <property type="match status" value="1"/>
</dbReference>
<feature type="region of interest" description="Disordered" evidence="1">
    <location>
        <begin position="59"/>
        <end position="85"/>
    </location>
</feature>
<name>A0A4Z0A1P3_9AGAM</name>
<keyword evidence="3" id="KW-1185">Reference proteome</keyword>
<dbReference type="STRING" id="135208.A0A4Z0A1P3"/>
<dbReference type="GO" id="GO:0005768">
    <property type="term" value="C:endosome"/>
    <property type="evidence" value="ECO:0007669"/>
    <property type="project" value="TreeGrafter"/>
</dbReference>
<dbReference type="GO" id="GO:0032266">
    <property type="term" value="F:phosphatidylinositol-3-phosphate binding"/>
    <property type="evidence" value="ECO:0007669"/>
    <property type="project" value="TreeGrafter"/>
</dbReference>
<dbReference type="GO" id="GO:0042147">
    <property type="term" value="P:retrograde transport, endosome to Golgi"/>
    <property type="evidence" value="ECO:0007669"/>
    <property type="project" value="TreeGrafter"/>
</dbReference>
<protein>
    <recommendedName>
        <fullName evidence="4">PX domain-containing protein</fullName>
    </recommendedName>
</protein>
<evidence type="ECO:0008006" key="4">
    <source>
        <dbReference type="Google" id="ProtNLM"/>
    </source>
</evidence>
<dbReference type="GO" id="GO:0006886">
    <property type="term" value="P:intracellular protein transport"/>
    <property type="evidence" value="ECO:0007669"/>
    <property type="project" value="TreeGrafter"/>
</dbReference>
<reference evidence="2 3" key="1">
    <citation type="submission" date="2019-02" db="EMBL/GenBank/DDBJ databases">
        <title>Genome sequencing of the rare red list fungi Hericium alpestre (H. flagellum).</title>
        <authorList>
            <person name="Buettner E."/>
            <person name="Kellner H."/>
        </authorList>
    </citation>
    <scope>NUCLEOTIDE SEQUENCE [LARGE SCALE GENOMIC DNA]</scope>
    <source>
        <strain evidence="2 3">DSM 108284</strain>
    </source>
</reference>
<dbReference type="InterPro" id="IPR036871">
    <property type="entry name" value="PX_dom_sf"/>
</dbReference>
<proteinExistence type="predicted"/>
<dbReference type="Proteomes" id="UP000298061">
    <property type="component" value="Unassembled WGS sequence"/>
</dbReference>
<feature type="compositionally biased region" description="Pro residues" evidence="1">
    <location>
        <begin position="18"/>
        <end position="30"/>
    </location>
</feature>
<dbReference type="GO" id="GO:0030905">
    <property type="term" value="C:retromer, tubulation complex"/>
    <property type="evidence" value="ECO:0007669"/>
    <property type="project" value="TreeGrafter"/>
</dbReference>
<organism evidence="2 3">
    <name type="scientific">Hericium alpestre</name>
    <dbReference type="NCBI Taxonomy" id="135208"/>
    <lineage>
        <taxon>Eukaryota</taxon>
        <taxon>Fungi</taxon>
        <taxon>Dikarya</taxon>
        <taxon>Basidiomycota</taxon>
        <taxon>Agaricomycotina</taxon>
        <taxon>Agaricomycetes</taxon>
        <taxon>Russulales</taxon>
        <taxon>Hericiaceae</taxon>
        <taxon>Hericium</taxon>
    </lineage>
</organism>